<feature type="chain" id="PRO_5003429872" description="Oxidative stress defense protein" evidence="1">
    <location>
        <begin position="24"/>
        <end position="245"/>
    </location>
</feature>
<dbReference type="PANTHER" id="PTHR34387">
    <property type="entry name" value="SLR1258 PROTEIN"/>
    <property type="match status" value="1"/>
</dbReference>
<dbReference type="NCBIfam" id="NF008299">
    <property type="entry name" value="PRK11087.1"/>
    <property type="match status" value="1"/>
</dbReference>
<dbReference type="GO" id="GO:0006974">
    <property type="term" value="P:DNA damage response"/>
    <property type="evidence" value="ECO:0007669"/>
    <property type="project" value="TreeGrafter"/>
</dbReference>
<dbReference type="PANTHER" id="PTHR34387:SF1">
    <property type="entry name" value="PERIPLASMIC IMMUNOGENIC PROTEIN"/>
    <property type="match status" value="1"/>
</dbReference>
<proteinExistence type="predicted"/>
<dbReference type="AlphaFoldDB" id="G2GY94"/>
<evidence type="ECO:0000313" key="3">
    <source>
        <dbReference type="Proteomes" id="UP000004116"/>
    </source>
</evidence>
<dbReference type="Gene3D" id="3.30.70.2970">
    <property type="entry name" value="Protein of unknown function (DUF541), domain 2"/>
    <property type="match status" value="1"/>
</dbReference>
<reference evidence="2 3" key="1">
    <citation type="journal article" date="2012" name="Genome Res.">
        <title>Genomic basis of endosymbiont-conferred protection against an insect parasitoid.</title>
        <authorList>
            <person name="Hansen A.K."/>
            <person name="Vorburger C."/>
            <person name="Moran N.A."/>
        </authorList>
    </citation>
    <scope>NUCLEOTIDE SEQUENCE [LARGE SCALE GENOMIC DNA]</scope>
    <source>
        <strain evidence="3">R5.15</strain>
    </source>
</reference>
<feature type="signal peptide" evidence="1">
    <location>
        <begin position="1"/>
        <end position="23"/>
    </location>
</feature>
<dbReference type="InterPro" id="IPR052022">
    <property type="entry name" value="26kDa_periplasmic_antigen"/>
</dbReference>
<gene>
    <name evidence="2" type="ORF">Rin_00007480</name>
</gene>
<dbReference type="OrthoDB" id="5985609at2"/>
<dbReference type="Proteomes" id="UP000004116">
    <property type="component" value="Unassembled WGS sequence"/>
</dbReference>
<evidence type="ECO:0000256" key="1">
    <source>
        <dbReference type="SAM" id="SignalP"/>
    </source>
</evidence>
<organism evidence="2 3">
    <name type="scientific">Candidatus Regiella insecticola 5.15</name>
    <dbReference type="NCBI Taxonomy" id="1005043"/>
    <lineage>
        <taxon>Bacteria</taxon>
        <taxon>Pseudomonadati</taxon>
        <taxon>Pseudomonadota</taxon>
        <taxon>Gammaproteobacteria</taxon>
        <taxon>Enterobacterales</taxon>
        <taxon>Enterobacteriaceae</taxon>
        <taxon>aphid secondary symbionts</taxon>
        <taxon>Candidatus Regiella</taxon>
    </lineage>
</organism>
<evidence type="ECO:0000313" key="2">
    <source>
        <dbReference type="EMBL" id="EGY29285.1"/>
    </source>
</evidence>
<protein>
    <recommendedName>
        <fullName evidence="4">Oxidative stress defense protein</fullName>
    </recommendedName>
</protein>
<evidence type="ECO:0008006" key="4">
    <source>
        <dbReference type="Google" id="ProtNLM"/>
    </source>
</evidence>
<comment type="caution">
    <text evidence="2">The sequence shown here is derived from an EMBL/GenBank/DDBJ whole genome shotgun (WGS) entry which is preliminary data.</text>
</comment>
<keyword evidence="3" id="KW-1185">Reference proteome</keyword>
<name>G2GY94_9ENTR</name>
<dbReference type="PATRIC" id="fig|1005043.3.peg.684"/>
<dbReference type="RefSeq" id="WP_006706436.1">
    <property type="nucleotide sequence ID" value="NZ_AGCA01000169.1"/>
</dbReference>
<dbReference type="Pfam" id="PF04402">
    <property type="entry name" value="SIMPL"/>
    <property type="match status" value="1"/>
</dbReference>
<dbReference type="InterPro" id="IPR007497">
    <property type="entry name" value="SIMPL/DUF541"/>
</dbReference>
<dbReference type="Gene3D" id="3.30.110.170">
    <property type="entry name" value="Protein of unknown function (DUF541), domain 1"/>
    <property type="match status" value="1"/>
</dbReference>
<sequence>MKLNTLALATLIGLSVLPAVLSAAEVPAGPHIITSGSAGIDVVPDIAILTIEVSELTKEAAAAKKQVDQRVAQYFDFLQKQNIDKKDINAANLRTQAEYDYKKAGETVLKGYRAVRQIRVTLRHLDKMNELLDQALKLGLNEIRAVDLNVADPKKYREEVRKKAIDNALSTASSVAQDFKSTLGSVYSIRYRAVNDQPVPMMMRMQDSPPAASNDAAETYKQQSIRFDDQVDVVFELQPTKAAAK</sequence>
<keyword evidence="1" id="KW-0732">Signal</keyword>
<dbReference type="EMBL" id="AGCA01000169">
    <property type="protein sequence ID" value="EGY29285.1"/>
    <property type="molecule type" value="Genomic_DNA"/>
</dbReference>
<accession>G2GY94</accession>